<dbReference type="PROSITE" id="PS50011">
    <property type="entry name" value="PROTEIN_KINASE_DOM"/>
    <property type="match status" value="1"/>
</dbReference>
<dbReference type="InterPro" id="IPR006597">
    <property type="entry name" value="Sel1-like"/>
</dbReference>
<dbReference type="InterPro" id="IPR000719">
    <property type="entry name" value="Prot_kinase_dom"/>
</dbReference>
<dbReference type="Proteomes" id="UP000266673">
    <property type="component" value="Unassembled WGS sequence"/>
</dbReference>
<comment type="caution">
    <text evidence="3">The sequence shown here is derived from an EMBL/GenBank/DDBJ whole genome shotgun (WGS) entry which is preliminary data.</text>
</comment>
<gene>
    <name evidence="3" type="ORF">C2G38_1997305</name>
</gene>
<dbReference type="GO" id="GO:0005524">
    <property type="term" value="F:ATP binding"/>
    <property type="evidence" value="ECO:0007669"/>
    <property type="project" value="InterPro"/>
</dbReference>
<dbReference type="Gene3D" id="1.25.40.10">
    <property type="entry name" value="Tetratricopeptide repeat domain"/>
    <property type="match status" value="3"/>
</dbReference>
<dbReference type="InterPro" id="IPR001245">
    <property type="entry name" value="Ser-Thr/Tyr_kinase_cat_dom"/>
</dbReference>
<dbReference type="STRING" id="44941.A0A397VZZ8"/>
<dbReference type="GO" id="GO:0004672">
    <property type="term" value="F:protein kinase activity"/>
    <property type="evidence" value="ECO:0007669"/>
    <property type="project" value="InterPro"/>
</dbReference>
<dbReference type="SUPFAM" id="SSF56112">
    <property type="entry name" value="Protein kinase-like (PK-like)"/>
    <property type="match status" value="1"/>
</dbReference>
<evidence type="ECO:0000313" key="3">
    <source>
        <dbReference type="EMBL" id="RIB25603.1"/>
    </source>
</evidence>
<dbReference type="InterPro" id="IPR011009">
    <property type="entry name" value="Kinase-like_dom_sf"/>
</dbReference>
<protein>
    <recommendedName>
        <fullName evidence="2">Protein kinase domain-containing protein</fullName>
    </recommendedName>
</protein>
<dbReference type="PANTHER" id="PTHR11102">
    <property type="entry name" value="SEL-1-LIKE PROTEIN"/>
    <property type="match status" value="1"/>
</dbReference>
<dbReference type="EMBL" id="QKWP01000168">
    <property type="protein sequence ID" value="RIB25603.1"/>
    <property type="molecule type" value="Genomic_DNA"/>
</dbReference>
<dbReference type="Pfam" id="PF07714">
    <property type="entry name" value="PK_Tyr_Ser-Thr"/>
    <property type="match status" value="1"/>
</dbReference>
<dbReference type="Pfam" id="PF08238">
    <property type="entry name" value="Sel1"/>
    <property type="match status" value="10"/>
</dbReference>
<evidence type="ECO:0000256" key="1">
    <source>
        <dbReference type="ARBA" id="ARBA00038101"/>
    </source>
</evidence>
<feature type="domain" description="Protein kinase" evidence="2">
    <location>
        <begin position="1"/>
        <end position="202"/>
    </location>
</feature>
<dbReference type="Gene3D" id="1.10.510.10">
    <property type="entry name" value="Transferase(Phosphotransferase) domain 1"/>
    <property type="match status" value="1"/>
</dbReference>
<keyword evidence="4" id="KW-1185">Reference proteome</keyword>
<accession>A0A397VZZ8</accession>
<proteinExistence type="inferred from homology"/>
<sequence>MPDPQSHMLVLEYFDGETLRQYLSQNFKLMKWNNILHLAKQIANAVMHLHTNNIIHGNLNSENIFVHKGIIKISGFLSQDFMTQNQCHHLFRFVQYFDPQYLQDLESYKLDKSSDIYSIGVLLWELSSGKIPFESESPFGFDCINAIVHGKRETEVIGTLQEYSMIYRDCWKHNSNQRPNIQHVVSCLDKMSFQADLFQLFIDQFNITANSSQTVSKLNQYFENNQINPIILFDQLTYQDYNSSMIGYFYELGIGTEIDYYKAFELYNHSSDNDIKNFVSNPLDDLLLMNSFKVNNFIIGKILLGLLYSNGKGITIDKSIAFKLFLEVAEIGSGIGEYYVGTVLNNEKKSFEWLSKSAKRGNSMGQFAIGKYYQKNENYLKSFKCYSKSATDGNSYAQYELANYYKYGISTAKNEIKAFELYMESAKNGNNDAIHKLAKCYRYGNGTTKNAKEAFRLYLISATNGNIDAQYLLAKFYANGIGTAKSETKAFEWYLKSAEKGNSKSMYKLAKYYKYGLGVIMNEIKAFKWHLRSAKEGNHESQFALGNIYMFGKGTLKDTNRSFYWFLKSAKAGNRNSQFQIGLNYKNGIGVAKNINKAIHWFILAKTNGHKFAHLQLTELIKVKLQYQNVAYVNFDLQELEPFTVALNPPTIEDFLAFDYFHNFEFL</sequence>
<comment type="similarity">
    <text evidence="1">Belongs to the sel-1 family.</text>
</comment>
<evidence type="ECO:0000259" key="2">
    <source>
        <dbReference type="PROSITE" id="PS50011"/>
    </source>
</evidence>
<organism evidence="3 4">
    <name type="scientific">Gigaspora rosea</name>
    <dbReference type="NCBI Taxonomy" id="44941"/>
    <lineage>
        <taxon>Eukaryota</taxon>
        <taxon>Fungi</taxon>
        <taxon>Fungi incertae sedis</taxon>
        <taxon>Mucoromycota</taxon>
        <taxon>Glomeromycotina</taxon>
        <taxon>Glomeromycetes</taxon>
        <taxon>Diversisporales</taxon>
        <taxon>Gigasporaceae</taxon>
        <taxon>Gigaspora</taxon>
    </lineage>
</organism>
<dbReference type="SMART" id="SM00671">
    <property type="entry name" value="SEL1"/>
    <property type="match status" value="10"/>
</dbReference>
<dbReference type="OrthoDB" id="1911848at2759"/>
<evidence type="ECO:0000313" key="4">
    <source>
        <dbReference type="Proteomes" id="UP000266673"/>
    </source>
</evidence>
<dbReference type="InterPro" id="IPR011990">
    <property type="entry name" value="TPR-like_helical_dom_sf"/>
</dbReference>
<dbReference type="SUPFAM" id="SSF81901">
    <property type="entry name" value="HCP-like"/>
    <property type="match status" value="2"/>
</dbReference>
<dbReference type="InterPro" id="IPR050767">
    <property type="entry name" value="Sel1_AlgK"/>
</dbReference>
<dbReference type="PANTHER" id="PTHR11102:SF160">
    <property type="entry name" value="ERAD-ASSOCIATED E3 UBIQUITIN-PROTEIN LIGASE COMPONENT HRD3"/>
    <property type="match status" value="1"/>
</dbReference>
<name>A0A397VZZ8_9GLOM</name>
<reference evidence="3 4" key="1">
    <citation type="submission" date="2018-06" db="EMBL/GenBank/DDBJ databases">
        <title>Comparative genomics reveals the genomic features of Rhizophagus irregularis, R. cerebriforme, R. diaphanum and Gigaspora rosea, and their symbiotic lifestyle signature.</title>
        <authorList>
            <person name="Morin E."/>
            <person name="San Clemente H."/>
            <person name="Chen E.C.H."/>
            <person name="De La Providencia I."/>
            <person name="Hainaut M."/>
            <person name="Kuo A."/>
            <person name="Kohler A."/>
            <person name="Murat C."/>
            <person name="Tang N."/>
            <person name="Roy S."/>
            <person name="Loubradou J."/>
            <person name="Henrissat B."/>
            <person name="Grigoriev I.V."/>
            <person name="Corradi N."/>
            <person name="Roux C."/>
            <person name="Martin F.M."/>
        </authorList>
    </citation>
    <scope>NUCLEOTIDE SEQUENCE [LARGE SCALE GENOMIC DNA]</scope>
    <source>
        <strain evidence="3 4">DAOM 194757</strain>
    </source>
</reference>
<dbReference type="AlphaFoldDB" id="A0A397VZZ8"/>